<reference evidence="4" key="2">
    <citation type="submission" date="2022-10" db="EMBL/GenBank/DDBJ databases">
        <authorList>
            <consortium name="ENA_rothamsted_submissions"/>
            <consortium name="culmorum"/>
            <person name="King R."/>
        </authorList>
    </citation>
    <scope>NUCLEOTIDE SEQUENCE</scope>
</reference>
<evidence type="ECO:0000313" key="5">
    <source>
        <dbReference type="Proteomes" id="UP001153714"/>
    </source>
</evidence>
<evidence type="ECO:0000259" key="3">
    <source>
        <dbReference type="Pfam" id="PF00135"/>
    </source>
</evidence>
<gene>
    <name evidence="4" type="ORF">DIATSA_LOCUS10407</name>
</gene>
<keyword evidence="2" id="KW-0732">Signal</keyword>
<evidence type="ECO:0000313" key="4">
    <source>
        <dbReference type="EMBL" id="CAG9792922.1"/>
    </source>
</evidence>
<feature type="domain" description="Carboxylesterase type B" evidence="3">
    <location>
        <begin position="20"/>
        <end position="508"/>
    </location>
</feature>
<dbReference type="PANTHER" id="PTHR11559">
    <property type="entry name" value="CARBOXYLESTERASE"/>
    <property type="match status" value="1"/>
</dbReference>
<organism evidence="4 5">
    <name type="scientific">Diatraea saccharalis</name>
    <name type="common">sugarcane borer</name>
    <dbReference type="NCBI Taxonomy" id="40085"/>
    <lineage>
        <taxon>Eukaryota</taxon>
        <taxon>Metazoa</taxon>
        <taxon>Ecdysozoa</taxon>
        <taxon>Arthropoda</taxon>
        <taxon>Hexapoda</taxon>
        <taxon>Insecta</taxon>
        <taxon>Pterygota</taxon>
        <taxon>Neoptera</taxon>
        <taxon>Endopterygota</taxon>
        <taxon>Lepidoptera</taxon>
        <taxon>Glossata</taxon>
        <taxon>Ditrysia</taxon>
        <taxon>Pyraloidea</taxon>
        <taxon>Crambidae</taxon>
        <taxon>Crambinae</taxon>
        <taxon>Diatraea</taxon>
    </lineage>
</organism>
<keyword evidence="5" id="KW-1185">Reference proteome</keyword>
<feature type="signal peptide" evidence="2">
    <location>
        <begin position="1"/>
        <end position="18"/>
    </location>
</feature>
<sequence length="523" mass="59774">MSVVYLVFLFLFVNACHGVLVHTAKGPVRGQDAGYYRTFFGVPYALVDKSNPFGVSLPYPDFTTPFAASDSSIKCPQAVFTAEGILQCLRLNIYVPKTSKRNLPVLVWFHGGGFLFGSAGEYDGKYLVKHEIIVVTANYRMGPYGFFCLETEDIPGNQGLRDQVTALRWIKNNIAAFGGNPNDITISGESYGGGAVELHLYSENEKLFNKAIIQSGAADEEAMYLQPDSEAAFNLAKVFNPSVTKDGALDLLAKQDPIELMIAFNATGKLLRVCKEKKFRNGRVENFITTNSSQFFNLKKVSGTPIMIGYNSKETFNDFVIQPDEFYDENQDFIEKKIRDNYKLSEEELKREANRVKRFYLGNRNISKDVMLELIDFMSDFFINHPEEKAVTRFLNQNTVVYKYLFSYIGNSPYKNVTGVGAYHTEELQYLFEWSEAGVLSGDENLKMRDRMTAMWANFVKHGKPTTCKTDLLPVKWEQALPNNRAYLNIDKEMKMGNHVYKKRMDFWDNFWKIHEKDYVFQK</sequence>
<dbReference type="Gene3D" id="3.40.50.1820">
    <property type="entry name" value="alpha/beta hydrolase"/>
    <property type="match status" value="1"/>
</dbReference>
<dbReference type="InterPro" id="IPR050309">
    <property type="entry name" value="Type-B_Carboxylest/Lipase"/>
</dbReference>
<dbReference type="Pfam" id="PF00135">
    <property type="entry name" value="COesterase"/>
    <property type="match status" value="1"/>
</dbReference>
<evidence type="ECO:0000256" key="1">
    <source>
        <dbReference type="ARBA" id="ARBA00023180"/>
    </source>
</evidence>
<name>A0A9N9RAY9_9NEOP</name>
<accession>A0A9N9RAY9</accession>
<dbReference type="EMBL" id="OU893336">
    <property type="protein sequence ID" value="CAG9792922.1"/>
    <property type="molecule type" value="Genomic_DNA"/>
</dbReference>
<feature type="chain" id="PRO_5040426348" description="Carboxylesterase type B domain-containing protein" evidence="2">
    <location>
        <begin position="19"/>
        <end position="523"/>
    </location>
</feature>
<dbReference type="Proteomes" id="UP001153714">
    <property type="component" value="Chromosome 5"/>
</dbReference>
<evidence type="ECO:0000256" key="2">
    <source>
        <dbReference type="SAM" id="SignalP"/>
    </source>
</evidence>
<protein>
    <recommendedName>
        <fullName evidence="3">Carboxylesterase type B domain-containing protein</fullName>
    </recommendedName>
</protein>
<dbReference type="SUPFAM" id="SSF53474">
    <property type="entry name" value="alpha/beta-Hydrolases"/>
    <property type="match status" value="1"/>
</dbReference>
<dbReference type="AlphaFoldDB" id="A0A9N9RAY9"/>
<keyword evidence="1" id="KW-0325">Glycoprotein</keyword>
<dbReference type="OrthoDB" id="3200163at2759"/>
<proteinExistence type="predicted"/>
<dbReference type="InterPro" id="IPR002018">
    <property type="entry name" value="CarbesteraseB"/>
</dbReference>
<dbReference type="InterPro" id="IPR029058">
    <property type="entry name" value="AB_hydrolase_fold"/>
</dbReference>
<reference evidence="4" key="1">
    <citation type="submission" date="2021-12" db="EMBL/GenBank/DDBJ databases">
        <authorList>
            <person name="King R."/>
        </authorList>
    </citation>
    <scope>NUCLEOTIDE SEQUENCE</scope>
</reference>